<keyword evidence="5 10" id="KW-0418">Kinase</keyword>
<dbReference type="InterPro" id="IPR027417">
    <property type="entry name" value="P-loop_NTPase"/>
</dbReference>
<evidence type="ECO:0000256" key="8">
    <source>
        <dbReference type="ARBA" id="ARBA00051245"/>
    </source>
</evidence>
<dbReference type="NCBIfam" id="TIGR01007">
    <property type="entry name" value="eps_fam"/>
    <property type="match status" value="1"/>
</dbReference>
<dbReference type="Proteomes" id="UP001589747">
    <property type="component" value="Unassembled WGS sequence"/>
</dbReference>
<evidence type="ECO:0000256" key="3">
    <source>
        <dbReference type="ARBA" id="ARBA00022679"/>
    </source>
</evidence>
<keyword evidence="4" id="KW-0547">Nucleotide-binding</keyword>
<keyword evidence="3 10" id="KW-0808">Transferase</keyword>
<dbReference type="InterPro" id="IPR050445">
    <property type="entry name" value="Bact_polysacc_biosynth/exp"/>
</dbReference>
<keyword evidence="11" id="KW-1185">Reference proteome</keyword>
<dbReference type="Gene3D" id="3.40.50.300">
    <property type="entry name" value="P-loop containing nucleotide triphosphate hydrolases"/>
    <property type="match status" value="1"/>
</dbReference>
<comment type="caution">
    <text evidence="10">The sequence shown here is derived from an EMBL/GenBank/DDBJ whole genome shotgun (WGS) entry which is preliminary data.</text>
</comment>
<comment type="similarity">
    <text evidence="1">Belongs to the CpsD/CapB family.</text>
</comment>
<evidence type="ECO:0000256" key="5">
    <source>
        <dbReference type="ARBA" id="ARBA00022777"/>
    </source>
</evidence>
<organism evidence="10 11">
    <name type="scientific">Paenibacillus aurantiacus</name>
    <dbReference type="NCBI Taxonomy" id="1936118"/>
    <lineage>
        <taxon>Bacteria</taxon>
        <taxon>Bacillati</taxon>
        <taxon>Bacillota</taxon>
        <taxon>Bacilli</taxon>
        <taxon>Bacillales</taxon>
        <taxon>Paenibacillaceae</taxon>
        <taxon>Paenibacillus</taxon>
    </lineage>
</organism>
<keyword evidence="6" id="KW-0067">ATP-binding</keyword>
<dbReference type="InterPro" id="IPR025669">
    <property type="entry name" value="AAA_dom"/>
</dbReference>
<evidence type="ECO:0000256" key="4">
    <source>
        <dbReference type="ARBA" id="ARBA00022741"/>
    </source>
</evidence>
<comment type="catalytic activity">
    <reaction evidence="8">
        <text>L-tyrosyl-[protein] + ATP = O-phospho-L-tyrosyl-[protein] + ADP + H(+)</text>
        <dbReference type="Rhea" id="RHEA:10596"/>
        <dbReference type="Rhea" id="RHEA-COMP:10136"/>
        <dbReference type="Rhea" id="RHEA-COMP:20101"/>
        <dbReference type="ChEBI" id="CHEBI:15378"/>
        <dbReference type="ChEBI" id="CHEBI:30616"/>
        <dbReference type="ChEBI" id="CHEBI:46858"/>
        <dbReference type="ChEBI" id="CHEBI:61978"/>
        <dbReference type="ChEBI" id="CHEBI:456216"/>
        <dbReference type="EC" id="2.7.10.2"/>
    </reaction>
</comment>
<evidence type="ECO:0000256" key="2">
    <source>
        <dbReference type="ARBA" id="ARBA00011903"/>
    </source>
</evidence>
<feature type="domain" description="AAA" evidence="9">
    <location>
        <begin position="58"/>
        <end position="176"/>
    </location>
</feature>
<dbReference type="InterPro" id="IPR005702">
    <property type="entry name" value="Wzc-like_C"/>
</dbReference>
<dbReference type="EC" id="2.7.10.2" evidence="2"/>
<dbReference type="RefSeq" id="WP_377490114.1">
    <property type="nucleotide sequence ID" value="NZ_JBHMDO010000008.1"/>
</dbReference>
<dbReference type="SUPFAM" id="SSF52540">
    <property type="entry name" value="P-loop containing nucleoside triphosphate hydrolases"/>
    <property type="match status" value="1"/>
</dbReference>
<evidence type="ECO:0000313" key="11">
    <source>
        <dbReference type="Proteomes" id="UP001589747"/>
    </source>
</evidence>
<accession>A0ABV5KIK9</accession>
<gene>
    <name evidence="10" type="ORF">ACFFSY_03795</name>
</gene>
<evidence type="ECO:0000256" key="6">
    <source>
        <dbReference type="ARBA" id="ARBA00022840"/>
    </source>
</evidence>
<protein>
    <recommendedName>
        <fullName evidence="2">non-specific protein-tyrosine kinase</fullName>
        <ecNumber evidence="2">2.7.10.2</ecNumber>
    </recommendedName>
</protein>
<dbReference type="GO" id="GO:0004715">
    <property type="term" value="F:non-membrane spanning protein tyrosine kinase activity"/>
    <property type="evidence" value="ECO:0007669"/>
    <property type="project" value="UniProtKB-EC"/>
</dbReference>
<keyword evidence="7" id="KW-0829">Tyrosine-protein kinase</keyword>
<dbReference type="Pfam" id="PF13614">
    <property type="entry name" value="AAA_31"/>
    <property type="match status" value="1"/>
</dbReference>
<name>A0ABV5KIK9_9BACL</name>
<dbReference type="EMBL" id="JBHMDO010000008">
    <property type="protein sequence ID" value="MFB9325044.1"/>
    <property type="molecule type" value="Genomic_DNA"/>
</dbReference>
<evidence type="ECO:0000313" key="10">
    <source>
        <dbReference type="EMBL" id="MFB9325044.1"/>
    </source>
</evidence>
<dbReference type="PANTHER" id="PTHR32309:SF13">
    <property type="entry name" value="FERRIC ENTEROBACTIN TRANSPORT PROTEIN FEPE"/>
    <property type="match status" value="1"/>
</dbReference>
<dbReference type="CDD" id="cd05387">
    <property type="entry name" value="BY-kinase"/>
    <property type="match status" value="1"/>
</dbReference>
<sequence>MAPNRQKKELEFLSKGLTSYLHPESATAEQFRGIRASILLRQDGGGARSLVVTSPGRGEGKTTVAMNLAVSLAMKGSRVLLVDANLRRPDASGAFQLLDYPGLSDVLLASVELGDAARRTEMGRLDVLAGGRSRDMALDLLDSERMRAVIEAGRRNYDLVLIDAGAVLEASEAKTLAHFCESAVLVVREGRTNAKALGDAKATLEYAGAQVLGVIVNKR</sequence>
<proteinExistence type="inferred from homology"/>
<evidence type="ECO:0000256" key="1">
    <source>
        <dbReference type="ARBA" id="ARBA00007316"/>
    </source>
</evidence>
<dbReference type="PANTHER" id="PTHR32309">
    <property type="entry name" value="TYROSINE-PROTEIN KINASE"/>
    <property type="match status" value="1"/>
</dbReference>
<reference evidence="10 11" key="1">
    <citation type="submission" date="2024-09" db="EMBL/GenBank/DDBJ databases">
        <authorList>
            <person name="Sun Q."/>
            <person name="Mori K."/>
        </authorList>
    </citation>
    <scope>NUCLEOTIDE SEQUENCE [LARGE SCALE GENOMIC DNA]</scope>
    <source>
        <strain evidence="10 11">TISTR 2452</strain>
    </source>
</reference>
<evidence type="ECO:0000259" key="9">
    <source>
        <dbReference type="Pfam" id="PF13614"/>
    </source>
</evidence>
<evidence type="ECO:0000256" key="7">
    <source>
        <dbReference type="ARBA" id="ARBA00023137"/>
    </source>
</evidence>